<evidence type="ECO:0000313" key="20">
    <source>
        <dbReference type="Proteomes" id="UP000075320"/>
    </source>
</evidence>
<dbReference type="InterPro" id="IPR036890">
    <property type="entry name" value="HATPase_C_sf"/>
</dbReference>
<evidence type="ECO:0000256" key="6">
    <source>
        <dbReference type="ARBA" id="ARBA00022692"/>
    </source>
</evidence>
<keyword evidence="20" id="KW-1185">Reference proteome</keyword>
<feature type="transmembrane region" description="Helical" evidence="13">
    <location>
        <begin position="107"/>
        <end position="125"/>
    </location>
</feature>
<keyword evidence="7" id="KW-0547">Nucleotide-binding</keyword>
<feature type="transmembrane region" description="Helical" evidence="13">
    <location>
        <begin position="137"/>
        <end position="161"/>
    </location>
</feature>
<dbReference type="PANTHER" id="PTHR43047:SF72">
    <property type="entry name" value="OSMOSENSING HISTIDINE PROTEIN KINASE SLN1"/>
    <property type="match status" value="1"/>
</dbReference>
<sequence length="910" mass="100526">METQFNPLLVTVSILVAIFASYVALNLAYNGTLVQGRKQAWWLSAGALAMGMGIWSMHFVGMLAFEMPGMAMAYDVPLMVLSVVVAISASALAFYITSRPEVSIKSIVFGGAAMAVAIAGMHYIGMYSMRMEAVIEWNYFLVFISIVIALVASWGALWMLIRMRHQAAHFSEIIIASVVMGFAVSGMHYTGMYAAKFHHADTEGIQSSNLLVSSGLAVTVIATTLLILFVGLISSVLQKMWVRESEGAKESLGKSEEKFRHLINAVKDYAIFMLDLNGHITTWNSGAERITGYKEEEVLGKHISIFFVDEEAGRRTAEQELLGAKNLGRYEAEVQQVRKDGSRYWASIVLTPLYDAYENISGYSKVIRDITEFKEADRKLRQLNEELEIRVRARTEALAHRERQLRTITNASPILIAEIDINERFLFANEAFCKYFQYPGNDIIDKTLTNVIGAQRREEADDLIRRVFQGEQVGYERRSRHDGINTYLASTLIPEFSESNKVIGFIYIGTDVTKYKEIQAELEKAKLAAESANSTKSAFLANMSHEIRTPLGAILGFSELLASNEMSPSERVNSAEVIKRNGRLLSNIINDILDLSKVEAGKMQVEKVEVPFSDVMKEIGSVLSLEAAEKGIELKVTSEGAIPEQIKTDPLRLRQVIFNIVGNAIKFTSHGSVVVNVTLLPSGKNTKLAFIVKDTGEGISREQASNLFTPFTQADVSTTRRFGGTGLGLVLSKKLAHALGGDVVLTESTPGKGSTFTITIDPGVNQKVLFESSVAKKETIEFPLHPGRTDLNSLKVLVVDDSMDNLALIRKILILAGARVDIASNGKEGIEKALRGNFDLILMDLQMPEMDGYEANRKLRESGFKKPIIALTAHAMKEEKLRTLRSGFDDHLTKPIDQGALIKTLATYAI</sequence>
<dbReference type="SUPFAM" id="SSF47384">
    <property type="entry name" value="Homodimeric domain of signal transducing histidine kinase"/>
    <property type="match status" value="1"/>
</dbReference>
<dbReference type="Pfam" id="PF13426">
    <property type="entry name" value="PAS_9"/>
    <property type="match status" value="1"/>
</dbReference>
<dbReference type="InterPro" id="IPR004358">
    <property type="entry name" value="Sig_transdc_His_kin-like_C"/>
</dbReference>
<dbReference type="PRINTS" id="PR00344">
    <property type="entry name" value="BCTRLSENSOR"/>
</dbReference>
<dbReference type="CDD" id="cd00082">
    <property type="entry name" value="HisKA"/>
    <property type="match status" value="1"/>
</dbReference>
<dbReference type="SMART" id="SM00086">
    <property type="entry name" value="PAC"/>
    <property type="match status" value="2"/>
</dbReference>
<feature type="transmembrane region" description="Helical" evidence="13">
    <location>
        <begin position="173"/>
        <end position="190"/>
    </location>
</feature>
<dbReference type="Gene3D" id="1.10.287.130">
    <property type="match status" value="1"/>
</dbReference>
<feature type="domain" description="PAC" evidence="17">
    <location>
        <begin position="469"/>
        <end position="524"/>
    </location>
</feature>
<dbReference type="OrthoDB" id="9810730at2"/>
<dbReference type="FunFam" id="3.30.565.10:FF:000010">
    <property type="entry name" value="Sensor histidine kinase RcsC"/>
    <property type="match status" value="1"/>
</dbReference>
<feature type="domain" description="MHYT" evidence="18">
    <location>
        <begin position="5"/>
        <end position="198"/>
    </location>
</feature>
<evidence type="ECO:0000259" key="14">
    <source>
        <dbReference type="PROSITE" id="PS50109"/>
    </source>
</evidence>
<dbReference type="Gene3D" id="3.40.50.2300">
    <property type="match status" value="1"/>
</dbReference>
<feature type="transmembrane region" description="Helical" evidence="13">
    <location>
        <begin position="210"/>
        <end position="233"/>
    </location>
</feature>
<evidence type="ECO:0000259" key="17">
    <source>
        <dbReference type="PROSITE" id="PS50113"/>
    </source>
</evidence>
<dbReference type="SMART" id="SM00091">
    <property type="entry name" value="PAS"/>
    <property type="match status" value="2"/>
</dbReference>
<dbReference type="CDD" id="cd16922">
    <property type="entry name" value="HATPase_EvgS-ArcB-TorS-like"/>
    <property type="match status" value="1"/>
</dbReference>
<evidence type="ECO:0000256" key="3">
    <source>
        <dbReference type="ARBA" id="ARBA00012438"/>
    </source>
</evidence>
<evidence type="ECO:0000256" key="9">
    <source>
        <dbReference type="ARBA" id="ARBA00022840"/>
    </source>
</evidence>
<feature type="transmembrane region" description="Helical" evidence="13">
    <location>
        <begin position="41"/>
        <end position="64"/>
    </location>
</feature>
<dbReference type="InterPro" id="IPR005467">
    <property type="entry name" value="His_kinase_dom"/>
</dbReference>
<dbReference type="GO" id="GO:0005886">
    <property type="term" value="C:plasma membrane"/>
    <property type="evidence" value="ECO:0007669"/>
    <property type="project" value="TreeGrafter"/>
</dbReference>
<feature type="transmembrane region" description="Helical" evidence="13">
    <location>
        <begin position="76"/>
        <end position="95"/>
    </location>
</feature>
<dbReference type="PROSITE" id="PS50110">
    <property type="entry name" value="RESPONSE_REGULATORY"/>
    <property type="match status" value="1"/>
</dbReference>
<dbReference type="PROSITE" id="PS50113">
    <property type="entry name" value="PAC"/>
    <property type="match status" value="2"/>
</dbReference>
<dbReference type="SUPFAM" id="SSF55785">
    <property type="entry name" value="PYP-like sensor domain (PAS domain)"/>
    <property type="match status" value="2"/>
</dbReference>
<feature type="domain" description="Response regulatory" evidence="15">
    <location>
        <begin position="795"/>
        <end position="909"/>
    </location>
</feature>
<dbReference type="InterPro" id="IPR001789">
    <property type="entry name" value="Sig_transdc_resp-reg_receiver"/>
</dbReference>
<dbReference type="Proteomes" id="UP000075320">
    <property type="component" value="Unassembled WGS sequence"/>
</dbReference>
<dbReference type="InterPro" id="IPR001610">
    <property type="entry name" value="PAC"/>
</dbReference>
<evidence type="ECO:0000313" key="19">
    <source>
        <dbReference type="EMBL" id="KYG67345.1"/>
    </source>
</evidence>
<feature type="domain" description="PAS" evidence="16">
    <location>
        <begin position="255"/>
        <end position="311"/>
    </location>
</feature>
<evidence type="ECO:0000256" key="10">
    <source>
        <dbReference type="ARBA" id="ARBA00022989"/>
    </source>
</evidence>
<reference evidence="19 20" key="1">
    <citation type="submission" date="2016-03" db="EMBL/GenBank/DDBJ databases">
        <authorList>
            <person name="Ploux O."/>
        </authorList>
    </citation>
    <scope>NUCLEOTIDE SEQUENCE [LARGE SCALE GENOMIC DNA]</scope>
    <source>
        <strain evidence="19 20">R0</strain>
    </source>
</reference>
<dbReference type="PANTHER" id="PTHR43047">
    <property type="entry name" value="TWO-COMPONENT HISTIDINE PROTEIN KINASE"/>
    <property type="match status" value="1"/>
</dbReference>
<dbReference type="PROSITE" id="PS50112">
    <property type="entry name" value="PAS"/>
    <property type="match status" value="2"/>
</dbReference>
<dbReference type="GO" id="GO:0005524">
    <property type="term" value="F:ATP binding"/>
    <property type="evidence" value="ECO:0007669"/>
    <property type="project" value="UniProtKB-KW"/>
</dbReference>
<feature type="domain" description="PAC" evidence="17">
    <location>
        <begin position="330"/>
        <end position="382"/>
    </location>
</feature>
<keyword evidence="4 12" id="KW-0597">Phosphoprotein</keyword>
<dbReference type="RefSeq" id="WP_061834919.1">
    <property type="nucleotide sequence ID" value="NZ_LUKE01000001.1"/>
</dbReference>
<dbReference type="InterPro" id="IPR005330">
    <property type="entry name" value="MHYT_dom"/>
</dbReference>
<organism evidence="19 20">
    <name type="scientific">Bdellovibrio bacteriovorus</name>
    <dbReference type="NCBI Taxonomy" id="959"/>
    <lineage>
        <taxon>Bacteria</taxon>
        <taxon>Pseudomonadati</taxon>
        <taxon>Bdellovibrionota</taxon>
        <taxon>Bdellovibrionia</taxon>
        <taxon>Bdellovibrionales</taxon>
        <taxon>Pseudobdellovibrionaceae</taxon>
        <taxon>Bdellovibrio</taxon>
    </lineage>
</organism>
<dbReference type="InterPro" id="IPR011006">
    <property type="entry name" value="CheY-like_superfamily"/>
</dbReference>
<keyword evidence="9" id="KW-0067">ATP-binding</keyword>
<proteinExistence type="predicted"/>
<dbReference type="NCBIfam" id="TIGR00229">
    <property type="entry name" value="sensory_box"/>
    <property type="match status" value="2"/>
</dbReference>
<dbReference type="Pfam" id="PF00512">
    <property type="entry name" value="HisKA"/>
    <property type="match status" value="1"/>
</dbReference>
<evidence type="ECO:0000256" key="8">
    <source>
        <dbReference type="ARBA" id="ARBA00022777"/>
    </source>
</evidence>
<feature type="modified residue" description="4-aspartylphosphate" evidence="12">
    <location>
        <position position="844"/>
    </location>
</feature>
<evidence type="ECO:0000256" key="4">
    <source>
        <dbReference type="ARBA" id="ARBA00022553"/>
    </source>
</evidence>
<dbReference type="SUPFAM" id="SSF55874">
    <property type="entry name" value="ATPase domain of HSP90 chaperone/DNA topoisomerase II/histidine kinase"/>
    <property type="match status" value="1"/>
</dbReference>
<evidence type="ECO:0000259" key="18">
    <source>
        <dbReference type="PROSITE" id="PS50924"/>
    </source>
</evidence>
<evidence type="ECO:0000256" key="5">
    <source>
        <dbReference type="ARBA" id="ARBA00022679"/>
    </source>
</evidence>
<feature type="transmembrane region" description="Helical" evidence="13">
    <location>
        <begin position="6"/>
        <end position="29"/>
    </location>
</feature>
<evidence type="ECO:0000256" key="13">
    <source>
        <dbReference type="PROSITE-ProRule" id="PRU00244"/>
    </source>
</evidence>
<dbReference type="Pfam" id="PF08448">
    <property type="entry name" value="PAS_4"/>
    <property type="match status" value="1"/>
</dbReference>
<dbReference type="PROSITE" id="PS50924">
    <property type="entry name" value="MHYT"/>
    <property type="match status" value="1"/>
</dbReference>
<comment type="catalytic activity">
    <reaction evidence="1">
        <text>ATP + protein L-histidine = ADP + protein N-phospho-L-histidine.</text>
        <dbReference type="EC" id="2.7.13.3"/>
    </reaction>
</comment>
<dbReference type="Gene3D" id="3.30.450.20">
    <property type="entry name" value="PAS domain"/>
    <property type="match status" value="2"/>
</dbReference>
<dbReference type="InterPro" id="IPR003661">
    <property type="entry name" value="HisK_dim/P_dom"/>
</dbReference>
<dbReference type="GO" id="GO:0009927">
    <property type="term" value="F:histidine phosphotransfer kinase activity"/>
    <property type="evidence" value="ECO:0007669"/>
    <property type="project" value="TreeGrafter"/>
</dbReference>
<evidence type="ECO:0000256" key="12">
    <source>
        <dbReference type="PROSITE-ProRule" id="PRU00169"/>
    </source>
</evidence>
<dbReference type="SMART" id="SM00388">
    <property type="entry name" value="HisKA"/>
    <property type="match status" value="1"/>
</dbReference>
<dbReference type="InterPro" id="IPR035965">
    <property type="entry name" value="PAS-like_dom_sf"/>
</dbReference>
<dbReference type="EMBL" id="LUKE01000001">
    <property type="protein sequence ID" value="KYG67345.1"/>
    <property type="molecule type" value="Genomic_DNA"/>
</dbReference>
<evidence type="ECO:0000259" key="15">
    <source>
        <dbReference type="PROSITE" id="PS50110"/>
    </source>
</evidence>
<dbReference type="PROSITE" id="PS50109">
    <property type="entry name" value="HIS_KIN"/>
    <property type="match status" value="1"/>
</dbReference>
<dbReference type="SMART" id="SM00448">
    <property type="entry name" value="REC"/>
    <property type="match status" value="1"/>
</dbReference>
<accession>A0A150WT10</accession>
<feature type="domain" description="PAS" evidence="16">
    <location>
        <begin position="401"/>
        <end position="471"/>
    </location>
</feature>
<name>A0A150WT10_BDEBC</name>
<dbReference type="EC" id="2.7.13.3" evidence="3"/>
<evidence type="ECO:0000256" key="11">
    <source>
        <dbReference type="ARBA" id="ARBA00023136"/>
    </source>
</evidence>
<evidence type="ECO:0000256" key="7">
    <source>
        <dbReference type="ARBA" id="ARBA00022741"/>
    </source>
</evidence>
<dbReference type="Pfam" id="PF03707">
    <property type="entry name" value="MHYT"/>
    <property type="match status" value="2"/>
</dbReference>
<evidence type="ECO:0000256" key="2">
    <source>
        <dbReference type="ARBA" id="ARBA00004370"/>
    </source>
</evidence>
<keyword evidence="6 13" id="KW-0812">Transmembrane</keyword>
<dbReference type="SMART" id="SM00387">
    <property type="entry name" value="HATPase_c"/>
    <property type="match status" value="1"/>
</dbReference>
<gene>
    <name evidence="19" type="ORF">AZI86_10135</name>
</gene>
<protein>
    <recommendedName>
        <fullName evidence="3">histidine kinase</fullName>
        <ecNumber evidence="3">2.7.13.3</ecNumber>
    </recommendedName>
</protein>
<evidence type="ECO:0000256" key="1">
    <source>
        <dbReference type="ARBA" id="ARBA00000085"/>
    </source>
</evidence>
<dbReference type="InterPro" id="IPR000014">
    <property type="entry name" value="PAS"/>
</dbReference>
<dbReference type="CDD" id="cd00130">
    <property type="entry name" value="PAS"/>
    <property type="match status" value="2"/>
</dbReference>
<comment type="caution">
    <text evidence="19">The sequence shown here is derived from an EMBL/GenBank/DDBJ whole genome shotgun (WGS) entry which is preliminary data.</text>
</comment>
<keyword evidence="5" id="KW-0808">Transferase</keyword>
<dbReference type="AlphaFoldDB" id="A0A150WT10"/>
<dbReference type="InterPro" id="IPR013656">
    <property type="entry name" value="PAS_4"/>
</dbReference>
<dbReference type="SUPFAM" id="SSF52172">
    <property type="entry name" value="CheY-like"/>
    <property type="match status" value="1"/>
</dbReference>
<dbReference type="InterPro" id="IPR003594">
    <property type="entry name" value="HATPase_dom"/>
</dbReference>
<dbReference type="FunFam" id="1.10.287.130:FF:000004">
    <property type="entry name" value="Ethylene receptor 1"/>
    <property type="match status" value="1"/>
</dbReference>
<comment type="subcellular location">
    <subcellularLocation>
        <location evidence="2">Membrane</location>
    </subcellularLocation>
</comment>
<dbReference type="InterPro" id="IPR000700">
    <property type="entry name" value="PAS-assoc_C"/>
</dbReference>
<dbReference type="GO" id="GO:0000155">
    <property type="term" value="F:phosphorelay sensor kinase activity"/>
    <property type="evidence" value="ECO:0007669"/>
    <property type="project" value="InterPro"/>
</dbReference>
<evidence type="ECO:0000259" key="16">
    <source>
        <dbReference type="PROSITE" id="PS50112"/>
    </source>
</evidence>
<dbReference type="Pfam" id="PF00072">
    <property type="entry name" value="Response_reg"/>
    <property type="match status" value="1"/>
</dbReference>
<dbReference type="InterPro" id="IPR036097">
    <property type="entry name" value="HisK_dim/P_sf"/>
</dbReference>
<dbReference type="Gene3D" id="3.30.565.10">
    <property type="entry name" value="Histidine kinase-like ATPase, C-terminal domain"/>
    <property type="match status" value="1"/>
</dbReference>
<keyword evidence="8" id="KW-0418">Kinase</keyword>
<keyword evidence="10 13" id="KW-1133">Transmembrane helix</keyword>
<dbReference type="CDD" id="cd17546">
    <property type="entry name" value="REC_hyHK_CKI1_RcsC-like"/>
    <property type="match status" value="1"/>
</dbReference>
<feature type="domain" description="Histidine kinase" evidence="14">
    <location>
        <begin position="542"/>
        <end position="764"/>
    </location>
</feature>
<dbReference type="Pfam" id="PF02518">
    <property type="entry name" value="HATPase_c"/>
    <property type="match status" value="1"/>
</dbReference>
<keyword evidence="11 13" id="KW-0472">Membrane</keyword>